<dbReference type="InterPro" id="IPR007527">
    <property type="entry name" value="Znf_SWIM"/>
</dbReference>
<keyword evidence="1" id="KW-0862">Zinc</keyword>
<dbReference type="RefSeq" id="WP_165130406.1">
    <property type="nucleotide sequence ID" value="NZ_CP049247.1"/>
</dbReference>
<evidence type="ECO:0000256" key="1">
    <source>
        <dbReference type="PROSITE-ProRule" id="PRU00325"/>
    </source>
</evidence>
<accession>A0A7W6PS25</accession>
<feature type="domain" description="SWIM-type" evidence="2">
    <location>
        <begin position="14"/>
        <end position="52"/>
    </location>
</feature>
<name>A0A7W6PS25_9HYPH</name>
<evidence type="ECO:0000313" key="3">
    <source>
        <dbReference type="EMBL" id="MBB4145855.1"/>
    </source>
</evidence>
<dbReference type="EMBL" id="JACIEC010000012">
    <property type="protein sequence ID" value="MBB4145855.1"/>
    <property type="molecule type" value="Genomic_DNA"/>
</dbReference>
<keyword evidence="4" id="KW-1185">Reference proteome</keyword>
<evidence type="ECO:0000259" key="2">
    <source>
        <dbReference type="PROSITE" id="PS50966"/>
    </source>
</evidence>
<dbReference type="AlphaFoldDB" id="A0A7W6PS25"/>
<keyword evidence="1" id="KW-0479">Metal-binding</keyword>
<protein>
    <recommendedName>
        <fullName evidence="2">SWIM-type domain-containing protein</fullName>
    </recommendedName>
</protein>
<dbReference type="PROSITE" id="PS50966">
    <property type="entry name" value="ZF_SWIM"/>
    <property type="match status" value="1"/>
</dbReference>
<organism evidence="3 4">
    <name type="scientific">Rhizobium rhizoryzae</name>
    <dbReference type="NCBI Taxonomy" id="451876"/>
    <lineage>
        <taxon>Bacteria</taxon>
        <taxon>Pseudomonadati</taxon>
        <taxon>Pseudomonadota</taxon>
        <taxon>Alphaproteobacteria</taxon>
        <taxon>Hyphomicrobiales</taxon>
        <taxon>Rhizobiaceae</taxon>
        <taxon>Rhizobium/Agrobacterium group</taxon>
        <taxon>Rhizobium</taxon>
    </lineage>
</organism>
<dbReference type="Proteomes" id="UP000519897">
    <property type="component" value="Unassembled WGS sequence"/>
</dbReference>
<reference evidence="3 4" key="1">
    <citation type="submission" date="2020-08" db="EMBL/GenBank/DDBJ databases">
        <title>Genomic Encyclopedia of Type Strains, Phase IV (KMG-IV): sequencing the most valuable type-strain genomes for metagenomic binning, comparative biology and taxonomic classification.</title>
        <authorList>
            <person name="Goeker M."/>
        </authorList>
    </citation>
    <scope>NUCLEOTIDE SEQUENCE [LARGE SCALE GENOMIC DNA]</scope>
    <source>
        <strain evidence="3 4">DSM 29514</strain>
    </source>
</reference>
<gene>
    <name evidence="3" type="ORF">GGQ72_004421</name>
</gene>
<comment type="caution">
    <text evidence="3">The sequence shown here is derived from an EMBL/GenBank/DDBJ whole genome shotgun (WGS) entry which is preliminary data.</text>
</comment>
<proteinExistence type="predicted"/>
<dbReference type="GO" id="GO:0008270">
    <property type="term" value="F:zinc ion binding"/>
    <property type="evidence" value="ECO:0007669"/>
    <property type="project" value="UniProtKB-KW"/>
</dbReference>
<keyword evidence="1" id="KW-0863">Zinc-finger</keyword>
<sequence>MLKFHVIGSSSEPYRITAEGEGKHLRMFCTCPAGKKGAPFCKHRQALLLGDVTRLIEPYDAVEALASRAVGSPLLQVAIDHKPIADRKPMVESVDTIQDLYACFGSLLEQAGFQVALVETLEPWPATRLNCHGRGKSGKFLKKPVVSIEWEAMMAIYEWDENLQPVLVGSKPRIKPFLVRGKNSISWTSLGRAAFSFLTEAGLEPELIFRTARSWSKPCVSS</sequence>
<evidence type="ECO:0000313" key="4">
    <source>
        <dbReference type="Proteomes" id="UP000519897"/>
    </source>
</evidence>